<feature type="region of interest" description="Disordered" evidence="1">
    <location>
        <begin position="103"/>
        <end position="122"/>
    </location>
</feature>
<dbReference type="EMBL" id="AP023447">
    <property type="protein sequence ID" value="BCL44555.1"/>
    <property type="molecule type" value="Genomic_DNA"/>
</dbReference>
<evidence type="ECO:0000313" key="3">
    <source>
        <dbReference type="EMBL" id="BCL44555.1"/>
    </source>
</evidence>
<feature type="transmembrane region" description="Helical" evidence="2">
    <location>
        <begin position="6"/>
        <end position="23"/>
    </location>
</feature>
<keyword evidence="2" id="KW-0472">Membrane</keyword>
<accession>A0AAU9BZA2</accession>
<reference evidence="3" key="1">
    <citation type="journal article" date="2020" name="J Glob Antimicrob Resist">
        <title>Genomic characterization of clinical Enterobacter roggenkampii co-harboring blaIMP-1- and blaGES-5-encoding IncP6 and mcr-9-encoding IncHI2 plasmids isolated in Japan.</title>
        <authorList>
            <person name="Umeda K."/>
            <person name="Nakamura H."/>
            <person name="Fukuda A."/>
            <person name="Matsumoto Y."/>
            <person name="Motooka D."/>
            <person name="Nakamura S."/>
            <person name="Yasui Y."/>
            <person name="Yoshida H."/>
            <person name="Kawahara R."/>
        </authorList>
    </citation>
    <scope>NUCLEOTIDE SEQUENCE</scope>
    <source>
        <strain evidence="3">OIPH-N260</strain>
    </source>
</reference>
<name>A0AAU9BZA2_9ENTR</name>
<proteinExistence type="predicted"/>
<keyword evidence="2" id="KW-0812">Transmembrane</keyword>
<gene>
    <name evidence="3" type="ORF">OIPHN260_40570</name>
</gene>
<sequence length="122" mass="13577">MTNGQWLIVVALAFVWGWLTADWRRDSLELAINSAAQVAGNKSRTAMLEIASESARGLEDKLEALESGRPKEIRTEILKPVFTNVCVSDEFIRLYNATVENTERTLSGKPEAQMPNEKSSAH</sequence>
<keyword evidence="2" id="KW-1133">Transmembrane helix</keyword>
<protein>
    <submittedName>
        <fullName evidence="3">Uncharacterized protein</fullName>
    </submittedName>
</protein>
<evidence type="ECO:0000313" key="4">
    <source>
        <dbReference type="Proteomes" id="UP000595858"/>
    </source>
</evidence>
<dbReference type="Proteomes" id="UP000595858">
    <property type="component" value="Chromosome"/>
</dbReference>
<dbReference type="AlphaFoldDB" id="A0AAU9BZA2"/>
<dbReference type="RefSeq" id="WP_202324232.1">
    <property type="nucleotide sequence ID" value="NZ_AP023447.1"/>
</dbReference>
<evidence type="ECO:0000256" key="1">
    <source>
        <dbReference type="SAM" id="MobiDB-lite"/>
    </source>
</evidence>
<organism evidence="3 4">
    <name type="scientific">Enterobacter roggenkampii</name>
    <dbReference type="NCBI Taxonomy" id="1812935"/>
    <lineage>
        <taxon>Bacteria</taxon>
        <taxon>Pseudomonadati</taxon>
        <taxon>Pseudomonadota</taxon>
        <taxon>Gammaproteobacteria</taxon>
        <taxon>Enterobacterales</taxon>
        <taxon>Enterobacteriaceae</taxon>
        <taxon>Enterobacter</taxon>
        <taxon>Enterobacter cloacae complex</taxon>
    </lineage>
</organism>
<evidence type="ECO:0000256" key="2">
    <source>
        <dbReference type="SAM" id="Phobius"/>
    </source>
</evidence>